<dbReference type="AlphaFoldDB" id="X1NUR3"/>
<protein>
    <recommendedName>
        <fullName evidence="1">ABC transporter domain-containing protein</fullName>
    </recommendedName>
</protein>
<dbReference type="Gene3D" id="3.40.50.300">
    <property type="entry name" value="P-loop containing nucleotide triphosphate hydrolases"/>
    <property type="match status" value="1"/>
</dbReference>
<dbReference type="InterPro" id="IPR027417">
    <property type="entry name" value="P-loop_NTPase"/>
</dbReference>
<name>X1NUR3_9ZZZZ</name>
<dbReference type="EMBL" id="BARV01017357">
    <property type="protein sequence ID" value="GAI22404.1"/>
    <property type="molecule type" value="Genomic_DNA"/>
</dbReference>
<dbReference type="PANTHER" id="PTHR42798">
    <property type="entry name" value="LIPOPROTEIN-RELEASING SYSTEM ATP-BINDING PROTEIN LOLD"/>
    <property type="match status" value="1"/>
</dbReference>
<dbReference type="GO" id="GO:0016887">
    <property type="term" value="F:ATP hydrolysis activity"/>
    <property type="evidence" value="ECO:0007669"/>
    <property type="project" value="InterPro"/>
</dbReference>
<organism evidence="2">
    <name type="scientific">marine sediment metagenome</name>
    <dbReference type="NCBI Taxonomy" id="412755"/>
    <lineage>
        <taxon>unclassified sequences</taxon>
        <taxon>metagenomes</taxon>
        <taxon>ecological metagenomes</taxon>
    </lineage>
</organism>
<evidence type="ECO:0000259" key="1">
    <source>
        <dbReference type="Pfam" id="PF00005"/>
    </source>
</evidence>
<dbReference type="Pfam" id="PF00005">
    <property type="entry name" value="ABC_tran"/>
    <property type="match status" value="1"/>
</dbReference>
<proteinExistence type="predicted"/>
<sequence>LKIKGSEIISIVGPSGSGKTTLMNLIGCLDKVTTGSLKIGDNDVASLEEIDLIKIRRENIGFIFQRFYLIPTLTVRENVELAQATQRIIHLQDGKVVPKEKSDLYY</sequence>
<comment type="caution">
    <text evidence="2">The sequence shown here is derived from an EMBL/GenBank/DDBJ whole genome shotgun (WGS) entry which is preliminary data.</text>
</comment>
<accession>X1NUR3</accession>
<reference evidence="2" key="1">
    <citation type="journal article" date="2014" name="Front. Microbiol.">
        <title>High frequency of phylogenetically diverse reductive dehalogenase-homologous genes in deep subseafloor sedimentary metagenomes.</title>
        <authorList>
            <person name="Kawai M."/>
            <person name="Futagami T."/>
            <person name="Toyoda A."/>
            <person name="Takaki Y."/>
            <person name="Nishi S."/>
            <person name="Hori S."/>
            <person name="Arai W."/>
            <person name="Tsubouchi T."/>
            <person name="Morono Y."/>
            <person name="Uchiyama I."/>
            <person name="Ito T."/>
            <person name="Fujiyama A."/>
            <person name="Inagaki F."/>
            <person name="Takami H."/>
        </authorList>
    </citation>
    <scope>NUCLEOTIDE SEQUENCE</scope>
    <source>
        <strain evidence="2">Expedition CK06-06</strain>
    </source>
</reference>
<gene>
    <name evidence="2" type="ORF">S06H3_29604</name>
</gene>
<evidence type="ECO:0000313" key="2">
    <source>
        <dbReference type="EMBL" id="GAI22404.1"/>
    </source>
</evidence>
<feature type="domain" description="ABC transporter" evidence="1">
    <location>
        <begin position="1"/>
        <end position="90"/>
    </location>
</feature>
<dbReference type="InterPro" id="IPR003439">
    <property type="entry name" value="ABC_transporter-like_ATP-bd"/>
</dbReference>
<dbReference type="GO" id="GO:0005524">
    <property type="term" value="F:ATP binding"/>
    <property type="evidence" value="ECO:0007669"/>
    <property type="project" value="InterPro"/>
</dbReference>
<dbReference type="SUPFAM" id="SSF52540">
    <property type="entry name" value="P-loop containing nucleoside triphosphate hydrolases"/>
    <property type="match status" value="1"/>
</dbReference>
<dbReference type="PANTHER" id="PTHR42798:SF6">
    <property type="entry name" value="CELL DIVISION ATP-BINDING PROTEIN FTSE"/>
    <property type="match status" value="1"/>
</dbReference>
<feature type="non-terminal residue" evidence="2">
    <location>
        <position position="1"/>
    </location>
</feature>